<accession>A0A1W2GKS5</accession>
<organism evidence="9 10">
    <name type="scientific">Reichenbachiella faecimaris</name>
    <dbReference type="NCBI Taxonomy" id="692418"/>
    <lineage>
        <taxon>Bacteria</taxon>
        <taxon>Pseudomonadati</taxon>
        <taxon>Bacteroidota</taxon>
        <taxon>Cytophagia</taxon>
        <taxon>Cytophagales</taxon>
        <taxon>Reichenbachiellaceae</taxon>
        <taxon>Reichenbachiella</taxon>
    </lineage>
</organism>
<evidence type="ECO:0000259" key="7">
    <source>
        <dbReference type="Pfam" id="PF17137"/>
    </source>
</evidence>
<dbReference type="GO" id="GO:0005975">
    <property type="term" value="P:carbohydrate metabolic process"/>
    <property type="evidence" value="ECO:0007669"/>
    <property type="project" value="InterPro"/>
</dbReference>
<keyword evidence="10" id="KW-1185">Reference proteome</keyword>
<evidence type="ECO:0000256" key="3">
    <source>
        <dbReference type="ARBA" id="ARBA00023295"/>
    </source>
</evidence>
<proteinExistence type="inferred from homology"/>
<evidence type="ECO:0000256" key="2">
    <source>
        <dbReference type="ARBA" id="ARBA00022801"/>
    </source>
</evidence>
<dbReference type="Gene3D" id="2.60.40.1760">
    <property type="entry name" value="glycosyl hydrolase (family 31)"/>
    <property type="match status" value="1"/>
</dbReference>
<dbReference type="AlphaFoldDB" id="A0A1W2GKS5"/>
<dbReference type="CDD" id="cd06604">
    <property type="entry name" value="GH31_glucosidase_II_MalA"/>
    <property type="match status" value="1"/>
</dbReference>
<evidence type="ECO:0000256" key="4">
    <source>
        <dbReference type="RuleBase" id="RU361185"/>
    </source>
</evidence>
<dbReference type="InterPro" id="IPR030458">
    <property type="entry name" value="Glyco_hydro_31_AS"/>
</dbReference>
<dbReference type="PANTHER" id="PTHR22762:SF120">
    <property type="entry name" value="HETEROGLYCAN GLUCOSIDASE 1"/>
    <property type="match status" value="1"/>
</dbReference>
<feature type="domain" description="DUF5110" evidence="7">
    <location>
        <begin position="680"/>
        <end position="747"/>
    </location>
</feature>
<reference evidence="9 10" key="1">
    <citation type="submission" date="2017-04" db="EMBL/GenBank/DDBJ databases">
        <authorList>
            <person name="Afonso C.L."/>
            <person name="Miller P.J."/>
            <person name="Scott M.A."/>
            <person name="Spackman E."/>
            <person name="Goraichik I."/>
            <person name="Dimitrov K.M."/>
            <person name="Suarez D.L."/>
            <person name="Swayne D.E."/>
        </authorList>
    </citation>
    <scope>NUCLEOTIDE SEQUENCE [LARGE SCALE GENOMIC DNA]</scope>
    <source>
        <strain evidence="9 10">DSM 26133</strain>
    </source>
</reference>
<dbReference type="SUPFAM" id="SSF74650">
    <property type="entry name" value="Galactose mutarotase-like"/>
    <property type="match status" value="1"/>
</dbReference>
<evidence type="ECO:0000259" key="5">
    <source>
        <dbReference type="Pfam" id="PF01055"/>
    </source>
</evidence>
<evidence type="ECO:0000313" key="9">
    <source>
        <dbReference type="EMBL" id="SMD37259.1"/>
    </source>
</evidence>
<dbReference type="SUPFAM" id="SSF51011">
    <property type="entry name" value="Glycosyl hydrolase domain"/>
    <property type="match status" value="1"/>
</dbReference>
<dbReference type="PANTHER" id="PTHR22762">
    <property type="entry name" value="ALPHA-GLUCOSIDASE"/>
    <property type="match status" value="1"/>
</dbReference>
<dbReference type="CDD" id="cd14752">
    <property type="entry name" value="GH31_N"/>
    <property type="match status" value="1"/>
</dbReference>
<dbReference type="Pfam" id="PF17137">
    <property type="entry name" value="DUF5110"/>
    <property type="match status" value="1"/>
</dbReference>
<dbReference type="Gene3D" id="3.20.20.80">
    <property type="entry name" value="Glycosidases"/>
    <property type="match status" value="1"/>
</dbReference>
<dbReference type="GO" id="GO:0004553">
    <property type="term" value="F:hydrolase activity, hydrolyzing O-glycosyl compounds"/>
    <property type="evidence" value="ECO:0007669"/>
    <property type="project" value="InterPro"/>
</dbReference>
<dbReference type="STRING" id="692418.SAMN04488029_3316"/>
<dbReference type="Pfam" id="PF21365">
    <property type="entry name" value="Glyco_hydro_31_3rd"/>
    <property type="match status" value="1"/>
</dbReference>
<dbReference type="RefSeq" id="WP_084373930.1">
    <property type="nucleotide sequence ID" value="NZ_FWYF01000003.1"/>
</dbReference>
<sequence length="805" mass="92747">MIVEERKNITANGTLVRGSLLSYQLDTYGFYGRTESENICLEVYEEGIVRVRISKKEKFENFHYALDNNISQKSIDFLEKEDSIIISTGKVEVSIMKAPFRIVFRNEKGEIINEDDASFGTSWIGEQVTTYKKLQPNEKFIGLGEKTGPLNKKGRGYQNWNTDHFGYGKETDPLYCSIPFYIGIHSGMSYGIYLNNSYKSHFNFGASNNRFSSFSADAGDMDYFFIHHDSVNEIIGAYSRITGKMSLPPKWSLGYQQCRYSYYPEAEVLNTAQTFRDKEIPADVIVLDIHYMEKYKIFTWDKERFPCPETMIEKLKALGFKVVVMCDPGIKVEEGYHAYEDGINKDVFIKYPDGSNYEGEVWPGWCHFPDFTKPETRDWWTNQLKSYSDIGIEGFWNDMNEIATWGQSLPELIEFDFDGDKGSTRSARNIYGLMMAKSTWEGARKNLKGKRPFNLTRAGFAGIQKYAAVWTGDNVASDEHMLLGMRMLNSMGLSGIPFAGFDAGGFIGNASENLFARWISMAAFTPFFRGHSNVNTKSSEPWTHGEHTEEISRNYISLRYRLMPYVYSMFFEASESGTPVNRSLAIDYTHDENIYNEAYENEFLFGDSILVTPVSSEKEIEKIYFPAGEWYDLFTDTKYMGNKETLVECPVEKLPVFAKSSSIIPVQSQVYSLQEKPADQLEIHLYKGKEPCSFVYYEDDGDSYAFESGEFYKRTITYQPKGNQLDFSKSQGTFKSCFTEVKLYFHGFETIELKSVEIEQEDYHFISPLSNFDPIDNSRREDYKITNLPHTTFKLKNEEFSINWK</sequence>
<dbReference type="GO" id="GO:0030246">
    <property type="term" value="F:carbohydrate binding"/>
    <property type="evidence" value="ECO:0007669"/>
    <property type="project" value="InterPro"/>
</dbReference>
<dbReference type="Pfam" id="PF01055">
    <property type="entry name" value="Glyco_hydro_31_2nd"/>
    <property type="match status" value="1"/>
</dbReference>
<protein>
    <submittedName>
        <fullName evidence="9">Alpha-glucosidase</fullName>
    </submittedName>
</protein>
<keyword evidence="2 4" id="KW-0378">Hydrolase</keyword>
<dbReference type="OrthoDB" id="176168at2"/>
<comment type="similarity">
    <text evidence="1 4">Belongs to the glycosyl hydrolase 31 family.</text>
</comment>
<gene>
    <name evidence="9" type="ORF">SAMN04488029_3316</name>
</gene>
<dbReference type="SUPFAM" id="SSF51445">
    <property type="entry name" value="(Trans)glycosidases"/>
    <property type="match status" value="1"/>
</dbReference>
<dbReference type="Gene3D" id="2.60.40.1180">
    <property type="entry name" value="Golgi alpha-mannosidase II"/>
    <property type="match status" value="2"/>
</dbReference>
<dbReference type="PROSITE" id="PS00129">
    <property type="entry name" value="GLYCOSYL_HYDROL_F31_1"/>
    <property type="match status" value="1"/>
</dbReference>
<evidence type="ECO:0000259" key="6">
    <source>
        <dbReference type="Pfam" id="PF13802"/>
    </source>
</evidence>
<dbReference type="InterPro" id="IPR011013">
    <property type="entry name" value="Gal_mutarotase_sf_dom"/>
</dbReference>
<dbReference type="InterPro" id="IPR013780">
    <property type="entry name" value="Glyco_hydro_b"/>
</dbReference>
<name>A0A1W2GKS5_REIFA</name>
<dbReference type="EMBL" id="FWYF01000003">
    <property type="protein sequence ID" value="SMD37259.1"/>
    <property type="molecule type" value="Genomic_DNA"/>
</dbReference>
<dbReference type="InterPro" id="IPR000322">
    <property type="entry name" value="Glyco_hydro_31_TIM"/>
</dbReference>
<evidence type="ECO:0000256" key="1">
    <source>
        <dbReference type="ARBA" id="ARBA00007806"/>
    </source>
</evidence>
<feature type="domain" description="Glycoside hydrolase family 31 TIM barrel" evidence="5">
    <location>
        <begin position="246"/>
        <end position="569"/>
    </location>
</feature>
<evidence type="ECO:0000259" key="8">
    <source>
        <dbReference type="Pfam" id="PF21365"/>
    </source>
</evidence>
<feature type="domain" description="Glycoside hydrolase family 31 N-terminal" evidence="6">
    <location>
        <begin position="39"/>
        <end position="202"/>
    </location>
</feature>
<evidence type="ECO:0000313" key="10">
    <source>
        <dbReference type="Proteomes" id="UP000192472"/>
    </source>
</evidence>
<keyword evidence="3 4" id="KW-0326">Glycosidase</keyword>
<dbReference type="InterPro" id="IPR017853">
    <property type="entry name" value="GH"/>
</dbReference>
<dbReference type="Pfam" id="PF13802">
    <property type="entry name" value="Gal_mutarotas_2"/>
    <property type="match status" value="1"/>
</dbReference>
<feature type="domain" description="Glycosyl hydrolase family 31 C-terminal" evidence="8">
    <location>
        <begin position="577"/>
        <end position="664"/>
    </location>
</feature>
<dbReference type="InterPro" id="IPR048395">
    <property type="entry name" value="Glyco_hydro_31_C"/>
</dbReference>
<dbReference type="InterPro" id="IPR033403">
    <property type="entry name" value="DUF5110"/>
</dbReference>
<dbReference type="InterPro" id="IPR025887">
    <property type="entry name" value="Glyco_hydro_31_N_dom"/>
</dbReference>
<dbReference type="Proteomes" id="UP000192472">
    <property type="component" value="Unassembled WGS sequence"/>
</dbReference>